<keyword evidence="3" id="KW-1185">Reference proteome</keyword>
<dbReference type="EMBL" id="PVNK01000203">
    <property type="protein sequence ID" value="PRP92858.1"/>
    <property type="molecule type" value="Genomic_DNA"/>
</dbReference>
<proteinExistence type="predicted"/>
<dbReference type="Proteomes" id="UP000237968">
    <property type="component" value="Unassembled WGS sequence"/>
</dbReference>
<dbReference type="OrthoDB" id="5525157at2"/>
<sequence length="155" mass="15188">MTLGLALLLAPGCDGEDVGDADADADAESGDGDTEDDAGDGDGDGEDDDTGGAKTGDGDGDGDGELMGCALLSTEADCLAESGCGPVYGNALVDDGDEGWCTLPDEVFIGCASSSNLCPTLGKTLCGETSVWYTTGCVPDNLTPCETPGGISGAC</sequence>
<organism evidence="2 3">
    <name type="scientific">Enhygromyxa salina</name>
    <dbReference type="NCBI Taxonomy" id="215803"/>
    <lineage>
        <taxon>Bacteria</taxon>
        <taxon>Pseudomonadati</taxon>
        <taxon>Myxococcota</taxon>
        <taxon>Polyangia</taxon>
        <taxon>Nannocystales</taxon>
        <taxon>Nannocystaceae</taxon>
        <taxon>Enhygromyxa</taxon>
    </lineage>
</organism>
<comment type="caution">
    <text evidence="2">The sequence shown here is derived from an EMBL/GenBank/DDBJ whole genome shotgun (WGS) entry which is preliminary data.</text>
</comment>
<reference evidence="2 3" key="1">
    <citation type="submission" date="2018-03" db="EMBL/GenBank/DDBJ databases">
        <title>Draft Genome Sequences of the Obligatory Marine Myxobacteria Enhygromyxa salina SWB005.</title>
        <authorList>
            <person name="Poehlein A."/>
            <person name="Moghaddam J.A."/>
            <person name="Harms H."/>
            <person name="Alanjari M."/>
            <person name="Koenig G.M."/>
            <person name="Daniel R."/>
            <person name="Schaeberle T.F."/>
        </authorList>
    </citation>
    <scope>NUCLEOTIDE SEQUENCE [LARGE SCALE GENOMIC DNA]</scope>
    <source>
        <strain evidence="2 3">SWB005</strain>
    </source>
</reference>
<dbReference type="AlphaFoldDB" id="A0A2S9XJ07"/>
<name>A0A2S9XJ07_9BACT</name>
<protein>
    <submittedName>
        <fullName evidence="2">Uncharacterized protein</fullName>
    </submittedName>
</protein>
<evidence type="ECO:0000313" key="2">
    <source>
        <dbReference type="EMBL" id="PRP92858.1"/>
    </source>
</evidence>
<gene>
    <name evidence="2" type="ORF">ENSA5_46900</name>
</gene>
<feature type="compositionally biased region" description="Acidic residues" evidence="1">
    <location>
        <begin position="14"/>
        <end position="50"/>
    </location>
</feature>
<accession>A0A2S9XJ07</accession>
<evidence type="ECO:0000313" key="3">
    <source>
        <dbReference type="Proteomes" id="UP000237968"/>
    </source>
</evidence>
<evidence type="ECO:0000256" key="1">
    <source>
        <dbReference type="SAM" id="MobiDB-lite"/>
    </source>
</evidence>
<feature type="region of interest" description="Disordered" evidence="1">
    <location>
        <begin position="11"/>
        <end position="65"/>
    </location>
</feature>